<sequence>MENCNYISLERMPAEGLFLSILHTIPPRHEKKFFIIDIVKNLGINKRS</sequence>
<dbReference type="AlphaFoldDB" id="A0A381TA44"/>
<dbReference type="EMBL" id="UINC01004206">
    <property type="protein sequence ID" value="SVA12594.1"/>
    <property type="molecule type" value="Genomic_DNA"/>
</dbReference>
<accession>A0A381TA44</accession>
<reference evidence="1" key="1">
    <citation type="submission" date="2018-05" db="EMBL/GenBank/DDBJ databases">
        <authorList>
            <person name="Lanie J.A."/>
            <person name="Ng W.-L."/>
            <person name="Kazmierczak K.M."/>
            <person name="Andrzejewski T.M."/>
            <person name="Davidsen T.M."/>
            <person name="Wayne K.J."/>
            <person name="Tettelin H."/>
            <person name="Glass J.I."/>
            <person name="Rusch D."/>
            <person name="Podicherti R."/>
            <person name="Tsui H.-C.T."/>
            <person name="Winkler M.E."/>
        </authorList>
    </citation>
    <scope>NUCLEOTIDE SEQUENCE</scope>
</reference>
<organism evidence="1">
    <name type="scientific">marine metagenome</name>
    <dbReference type="NCBI Taxonomy" id="408172"/>
    <lineage>
        <taxon>unclassified sequences</taxon>
        <taxon>metagenomes</taxon>
        <taxon>ecological metagenomes</taxon>
    </lineage>
</organism>
<evidence type="ECO:0000313" key="1">
    <source>
        <dbReference type="EMBL" id="SVA12594.1"/>
    </source>
</evidence>
<proteinExistence type="predicted"/>
<protein>
    <submittedName>
        <fullName evidence="1">Uncharacterized protein</fullName>
    </submittedName>
</protein>
<name>A0A381TA44_9ZZZZ</name>
<gene>
    <name evidence="1" type="ORF">METZ01_LOCUS65448</name>
</gene>